<keyword evidence="4" id="KW-1185">Reference proteome</keyword>
<dbReference type="PANTHER" id="PTHR46797:SF1">
    <property type="entry name" value="METHYLPHOSPHONATE SYNTHASE"/>
    <property type="match status" value="1"/>
</dbReference>
<dbReference type="InterPro" id="IPR010982">
    <property type="entry name" value="Lambda_DNA-bd_dom_sf"/>
</dbReference>
<dbReference type="RefSeq" id="WP_275417003.1">
    <property type="nucleotide sequence ID" value="NZ_CP106878.1"/>
</dbReference>
<dbReference type="Proteomes" id="UP001164718">
    <property type="component" value="Chromosome"/>
</dbReference>
<keyword evidence="1" id="KW-0238">DNA-binding</keyword>
<dbReference type="AlphaFoldDB" id="A0A9E8LU48"/>
<dbReference type="InterPro" id="IPR001387">
    <property type="entry name" value="Cro/C1-type_HTH"/>
</dbReference>
<organism evidence="3 4">
    <name type="scientific">Fervidibacillus albus</name>
    <dbReference type="NCBI Taxonomy" id="2980026"/>
    <lineage>
        <taxon>Bacteria</taxon>
        <taxon>Bacillati</taxon>
        <taxon>Bacillota</taxon>
        <taxon>Bacilli</taxon>
        <taxon>Bacillales</taxon>
        <taxon>Bacillaceae</taxon>
        <taxon>Fervidibacillus</taxon>
    </lineage>
</organism>
<dbReference type="PANTHER" id="PTHR46797">
    <property type="entry name" value="HTH-TYPE TRANSCRIPTIONAL REGULATOR"/>
    <property type="match status" value="1"/>
</dbReference>
<dbReference type="SUPFAM" id="SSF48452">
    <property type="entry name" value="TPR-like"/>
    <property type="match status" value="2"/>
</dbReference>
<dbReference type="CDD" id="cd00093">
    <property type="entry name" value="HTH_XRE"/>
    <property type="match status" value="1"/>
</dbReference>
<evidence type="ECO:0000313" key="4">
    <source>
        <dbReference type="Proteomes" id="UP001164718"/>
    </source>
</evidence>
<dbReference type="InterPro" id="IPR050807">
    <property type="entry name" value="TransReg_Diox_bact_type"/>
</dbReference>
<dbReference type="SUPFAM" id="SSF47413">
    <property type="entry name" value="lambda repressor-like DNA-binding domains"/>
    <property type="match status" value="1"/>
</dbReference>
<proteinExistence type="predicted"/>
<reference evidence="3" key="1">
    <citation type="submission" date="2022-09" db="EMBL/GenBank/DDBJ databases">
        <title>Complete Genomes of Fervidibacillus albus and Fervidibacillus halotolerans isolated from tidal flat sediments.</title>
        <authorList>
            <person name="Kwon K.K."/>
            <person name="Yang S.-H."/>
            <person name="Park M.J."/>
            <person name="Oh H.-M."/>
        </authorList>
    </citation>
    <scope>NUCLEOTIDE SEQUENCE</scope>
    <source>
        <strain evidence="3">MEBiC13591</strain>
    </source>
</reference>
<dbReference type="SMART" id="SM00530">
    <property type="entry name" value="HTH_XRE"/>
    <property type="match status" value="1"/>
</dbReference>
<dbReference type="Pfam" id="PF12844">
    <property type="entry name" value="HTH_19"/>
    <property type="match status" value="1"/>
</dbReference>
<sequence length="413" mass="48233">MSTLGDRIRTLRKKRGLTLEQLAGDALTKGMLSLIENNRSKPSMESLSYIAERLGVKVSELMEDVSREQLGDILDQVEKLYYGAEKTDDGREKNNYEKIVELVRPFIEQLDSSYESARLLDLYGRTLYFLKIDGSNRFLKRASAIYDELNLTSRRAEIGFFRVGQKFSQHDYQDALNILLKEKAEIERKHAYINSLTRLELGYNEAVLQFAVGNEDLALQVMEDVIDFSKKERLFYLTDYLYQLALGYAIMNNDEEKMDLYSKKLKQFTDFTEDPFSKSIYELMKAEVMRLREQNYEGVLEICNRYLDDPTGVQTFILPFFYLLKGISYFHLGEYQKSLESLNEVEIPEVVHHPFDLSELYTKDAYKALCYAKLDDWTKAEMCAQTAWENIQPLPHTIYQDFIKETYDQIVGK</sequence>
<dbReference type="GO" id="GO:0003700">
    <property type="term" value="F:DNA-binding transcription factor activity"/>
    <property type="evidence" value="ECO:0007669"/>
    <property type="project" value="TreeGrafter"/>
</dbReference>
<dbReference type="GO" id="GO:0003677">
    <property type="term" value="F:DNA binding"/>
    <property type="evidence" value="ECO:0007669"/>
    <property type="project" value="UniProtKB-KW"/>
</dbReference>
<gene>
    <name evidence="3" type="ORF">OE104_11635</name>
</gene>
<dbReference type="GO" id="GO:0005829">
    <property type="term" value="C:cytosol"/>
    <property type="evidence" value="ECO:0007669"/>
    <property type="project" value="TreeGrafter"/>
</dbReference>
<evidence type="ECO:0000259" key="2">
    <source>
        <dbReference type="PROSITE" id="PS50943"/>
    </source>
</evidence>
<name>A0A9E8LU48_9BACI</name>
<dbReference type="KEGG" id="faf:OE104_11635"/>
<dbReference type="PROSITE" id="PS50943">
    <property type="entry name" value="HTH_CROC1"/>
    <property type="match status" value="1"/>
</dbReference>
<dbReference type="EMBL" id="CP106878">
    <property type="protein sequence ID" value="WAA09221.1"/>
    <property type="molecule type" value="Genomic_DNA"/>
</dbReference>
<evidence type="ECO:0000256" key="1">
    <source>
        <dbReference type="ARBA" id="ARBA00023125"/>
    </source>
</evidence>
<protein>
    <submittedName>
        <fullName evidence="3">Helix-turn-helix domain-containing protein</fullName>
    </submittedName>
</protein>
<evidence type="ECO:0000313" key="3">
    <source>
        <dbReference type="EMBL" id="WAA09221.1"/>
    </source>
</evidence>
<dbReference type="InterPro" id="IPR011990">
    <property type="entry name" value="TPR-like_helical_dom_sf"/>
</dbReference>
<dbReference type="Gene3D" id="1.25.40.10">
    <property type="entry name" value="Tetratricopeptide repeat domain"/>
    <property type="match status" value="1"/>
</dbReference>
<accession>A0A9E8LU48</accession>
<feature type="domain" description="HTH cro/C1-type" evidence="2">
    <location>
        <begin position="8"/>
        <end position="61"/>
    </location>
</feature>